<dbReference type="Gene3D" id="3.30.360.10">
    <property type="entry name" value="Dihydrodipicolinate Reductase, domain 2"/>
    <property type="match status" value="1"/>
</dbReference>
<dbReference type="NCBIfam" id="TIGR01409">
    <property type="entry name" value="TAT_signal_seq"/>
    <property type="match status" value="1"/>
</dbReference>
<dbReference type="PANTHER" id="PTHR43818">
    <property type="entry name" value="BCDNA.GH03377"/>
    <property type="match status" value="1"/>
</dbReference>
<dbReference type="PROSITE" id="PS51318">
    <property type="entry name" value="TAT"/>
    <property type="match status" value="1"/>
</dbReference>
<dbReference type="InterPro" id="IPR000683">
    <property type="entry name" value="Gfo/Idh/MocA-like_OxRdtase_N"/>
</dbReference>
<reference evidence="3 4" key="1">
    <citation type="submission" date="2014-08" db="EMBL/GenBank/DDBJ databases">
        <authorList>
            <person name="Wibberg D."/>
        </authorList>
    </citation>
    <scope>NUCLEOTIDE SEQUENCE [LARGE SCALE GENOMIC DNA]</scope>
    <source>
        <strain evidence="4">ING2-E5B</strain>
    </source>
</reference>
<evidence type="ECO:0000313" key="4">
    <source>
        <dbReference type="Proteomes" id="UP000032417"/>
    </source>
</evidence>
<dbReference type="AlphaFoldDB" id="A0A098BZT6"/>
<dbReference type="InterPro" id="IPR006311">
    <property type="entry name" value="TAT_signal"/>
</dbReference>
<dbReference type="STRING" id="1562970.ING2E5B_1431"/>
<dbReference type="HOGENOM" id="CLU_640667_0_0_10"/>
<dbReference type="Pfam" id="PF01408">
    <property type="entry name" value="GFO_IDH_MocA"/>
    <property type="match status" value="1"/>
</dbReference>
<organism evidence="3 4">
    <name type="scientific">Fermentimonas caenicola</name>
    <dbReference type="NCBI Taxonomy" id="1562970"/>
    <lineage>
        <taxon>Bacteria</taxon>
        <taxon>Pseudomonadati</taxon>
        <taxon>Bacteroidota</taxon>
        <taxon>Bacteroidia</taxon>
        <taxon>Bacteroidales</taxon>
        <taxon>Dysgonomonadaceae</taxon>
        <taxon>Fermentimonas</taxon>
    </lineage>
</organism>
<dbReference type="InterPro" id="IPR036291">
    <property type="entry name" value="NAD(P)-bd_dom_sf"/>
</dbReference>
<evidence type="ECO:0000259" key="2">
    <source>
        <dbReference type="Pfam" id="PF01408"/>
    </source>
</evidence>
<dbReference type="KEGG" id="pbt:ING2E5B_1431"/>
<gene>
    <name evidence="3" type="ORF">ING2E5B_1431</name>
</gene>
<dbReference type="Proteomes" id="UP000032417">
    <property type="component" value="Chromosome 1"/>
</dbReference>
<dbReference type="InterPro" id="IPR050463">
    <property type="entry name" value="Gfo/Idh/MocA_oxidrdct_glycsds"/>
</dbReference>
<dbReference type="GO" id="GO:0000166">
    <property type="term" value="F:nucleotide binding"/>
    <property type="evidence" value="ECO:0007669"/>
    <property type="project" value="InterPro"/>
</dbReference>
<feature type="transmembrane region" description="Helical" evidence="1">
    <location>
        <begin position="12"/>
        <end position="34"/>
    </location>
</feature>
<dbReference type="InterPro" id="IPR019546">
    <property type="entry name" value="TAT_signal_bac_arc"/>
</dbReference>
<feature type="domain" description="Gfo/Idh/MocA-like oxidoreductase N-terminal" evidence="2">
    <location>
        <begin position="65"/>
        <end position="187"/>
    </location>
</feature>
<dbReference type="PANTHER" id="PTHR43818:SF5">
    <property type="entry name" value="OXIDOREDUCTASE FAMILY PROTEIN"/>
    <property type="match status" value="1"/>
</dbReference>
<evidence type="ECO:0000313" key="3">
    <source>
        <dbReference type="EMBL" id="CEA16179.1"/>
    </source>
</evidence>
<dbReference type="Gene3D" id="3.40.50.720">
    <property type="entry name" value="NAD(P)-binding Rossmann-like Domain"/>
    <property type="match status" value="1"/>
</dbReference>
<keyword evidence="4" id="KW-1185">Reference proteome</keyword>
<sequence>MNQNSNLSRRNFLKSSATIGTIGAVGAVGGIPLLSSCSSEERKKKGGELKLPQLLDQAPDGPVLKAGLVGCGGRGTGAAIDFLNSGPNLQIVALGDVFQDKIDACRDLLKKEKNVEIPDENCFVGFDSYEKVLDSGIDVVLLCTPPHFRPAHVEAAVNARKHIFMEKPVAVDPTGVRRVIAAVKRAQSLKLNVISGTIRRSQKDYMETRRRVLNGEIGDITGAHIIRNGGALWFRSRRPEWSDMEYMLRNWVNFCWLSGDHITEQFIHEIDVMNWYLGKYPIKASGWGGRQRRVTGDQYDFFSIEYLYDNGMRTHCAARQIDGCSNGKVEQINCTNGYADAAGKLYDLNGNIIWEYPNTENNSNPEWSVTNPFVQEHINLVSAIRTGNTINDGEDQAYSTLVTIMGRVAAYTGKDVTWDEILNADIYLGPRTYTMGTVEGIVEAPPLAGVQHSE</sequence>
<protein>
    <recommendedName>
        <fullName evidence="2">Gfo/Idh/MocA-like oxidoreductase N-terminal domain-containing protein</fullName>
    </recommendedName>
</protein>
<keyword evidence="1" id="KW-0472">Membrane</keyword>
<keyword evidence="1" id="KW-0812">Transmembrane</keyword>
<proteinExistence type="predicted"/>
<name>A0A098BZT6_9BACT</name>
<evidence type="ECO:0000256" key="1">
    <source>
        <dbReference type="SAM" id="Phobius"/>
    </source>
</evidence>
<dbReference type="SUPFAM" id="SSF51735">
    <property type="entry name" value="NAD(P)-binding Rossmann-fold domains"/>
    <property type="match status" value="1"/>
</dbReference>
<dbReference type="SUPFAM" id="SSF55347">
    <property type="entry name" value="Glyceraldehyde-3-phosphate dehydrogenase-like, C-terminal domain"/>
    <property type="match status" value="1"/>
</dbReference>
<accession>A0A098BZT6</accession>
<dbReference type="OrthoDB" id="127583at2"/>
<dbReference type="EMBL" id="LN515532">
    <property type="protein sequence ID" value="CEA16179.1"/>
    <property type="molecule type" value="Genomic_DNA"/>
</dbReference>
<keyword evidence="1" id="KW-1133">Transmembrane helix</keyword>